<dbReference type="SMART" id="SM00360">
    <property type="entry name" value="RRM"/>
    <property type="match status" value="2"/>
</dbReference>
<dbReference type="PANTHER" id="PTHR48033:SF10">
    <property type="entry name" value="RNA-BINDING PROTEIN SQUID"/>
    <property type="match status" value="1"/>
</dbReference>
<evidence type="ECO:0000313" key="12">
    <source>
        <dbReference type="Proteomes" id="UP001519460"/>
    </source>
</evidence>
<protein>
    <recommendedName>
        <fullName evidence="10">RRM domain-containing protein</fullName>
    </recommendedName>
</protein>
<keyword evidence="5" id="KW-0677">Repeat</keyword>
<gene>
    <name evidence="11" type="ORF">BaRGS_00001395</name>
</gene>
<keyword evidence="7" id="KW-0539">Nucleus</keyword>
<dbReference type="Proteomes" id="UP001519460">
    <property type="component" value="Unassembled WGS sequence"/>
</dbReference>
<organism evidence="11 12">
    <name type="scientific">Batillaria attramentaria</name>
    <dbReference type="NCBI Taxonomy" id="370345"/>
    <lineage>
        <taxon>Eukaryota</taxon>
        <taxon>Metazoa</taxon>
        <taxon>Spiralia</taxon>
        <taxon>Lophotrochozoa</taxon>
        <taxon>Mollusca</taxon>
        <taxon>Gastropoda</taxon>
        <taxon>Caenogastropoda</taxon>
        <taxon>Sorbeoconcha</taxon>
        <taxon>Cerithioidea</taxon>
        <taxon>Batillariidae</taxon>
        <taxon>Batillaria</taxon>
    </lineage>
</organism>
<evidence type="ECO:0000256" key="7">
    <source>
        <dbReference type="ARBA" id="ARBA00023242"/>
    </source>
</evidence>
<dbReference type="InterPro" id="IPR035979">
    <property type="entry name" value="RBD_domain_sf"/>
</dbReference>
<dbReference type="GO" id="GO:0005737">
    <property type="term" value="C:cytoplasm"/>
    <property type="evidence" value="ECO:0007669"/>
    <property type="project" value="UniProtKB-SubCell"/>
</dbReference>
<dbReference type="GO" id="GO:0005634">
    <property type="term" value="C:nucleus"/>
    <property type="evidence" value="ECO:0007669"/>
    <property type="project" value="UniProtKB-SubCell"/>
</dbReference>
<evidence type="ECO:0000256" key="9">
    <source>
        <dbReference type="SAM" id="MobiDB-lite"/>
    </source>
</evidence>
<feature type="domain" description="RRM" evidence="10">
    <location>
        <begin position="142"/>
        <end position="219"/>
    </location>
</feature>
<dbReference type="PROSITE" id="PS50102">
    <property type="entry name" value="RRM"/>
    <property type="match status" value="2"/>
</dbReference>
<sequence>MEDDQQQFDKDDYSGLDGQNGENFEQQESSEQNVEDGGDQAMETGAEQTGDDDKDNEDDRKIFVGGLSWETTTKDLREYFEKFGEVTSCTLKTDPETRQSRGFGFVVFADTETVQKVLDTKEHKLHGRTIDPKPANPRQGIKKIFVGRLDPGVPEDEVKTYFGQFGTVAKIDFPFDRTKDQRRAFCFVEFETDQAVRKVLETTNHKLGGQEVDIKKATPNAQQQQRGGRGGRGWGPGFGGRGGRGGRGGWNQGGNWNQGYGGYGGYGQGGYGGYNQGGYGGYGNYGGYGGYGNDYYGYGQGGWGGYDQGYGYGGYGGYDYGGWGYGQDEEVPVLNRLRDDRHRGEPINPSCTALRISFAF</sequence>
<accession>A0ABD0M6V9</accession>
<evidence type="ECO:0000256" key="5">
    <source>
        <dbReference type="ARBA" id="ARBA00022737"/>
    </source>
</evidence>
<dbReference type="Gene3D" id="3.30.70.330">
    <property type="match status" value="2"/>
</dbReference>
<dbReference type="GO" id="GO:0003723">
    <property type="term" value="F:RNA binding"/>
    <property type="evidence" value="ECO:0007669"/>
    <property type="project" value="UniProtKB-UniRule"/>
</dbReference>
<name>A0ABD0M6V9_9CAEN</name>
<feature type="region of interest" description="Disordered" evidence="9">
    <location>
        <begin position="1"/>
        <end position="59"/>
    </location>
</feature>
<evidence type="ECO:0000256" key="3">
    <source>
        <dbReference type="ARBA" id="ARBA00022481"/>
    </source>
</evidence>
<dbReference type="PANTHER" id="PTHR48033">
    <property type="entry name" value="RNA-BINDING (RRM/RBD/RNP MOTIFS) FAMILY PROTEIN"/>
    <property type="match status" value="1"/>
</dbReference>
<evidence type="ECO:0000256" key="2">
    <source>
        <dbReference type="ARBA" id="ARBA00004496"/>
    </source>
</evidence>
<dbReference type="SUPFAM" id="SSF54928">
    <property type="entry name" value="RNA-binding domain, RBD"/>
    <property type="match status" value="2"/>
</dbReference>
<dbReference type="CDD" id="cd12325">
    <property type="entry name" value="RRM1_hnRNPA_hnRNPD_like"/>
    <property type="match status" value="1"/>
</dbReference>
<feature type="region of interest" description="Disordered" evidence="9">
    <location>
        <begin position="215"/>
        <end position="251"/>
    </location>
</feature>
<dbReference type="FunFam" id="3.30.70.330:FF:000030">
    <property type="entry name" value="Heterogeneous nuclear ribonucleoprotein d0 isoform"/>
    <property type="match status" value="1"/>
</dbReference>
<evidence type="ECO:0000259" key="10">
    <source>
        <dbReference type="PROSITE" id="PS50102"/>
    </source>
</evidence>
<keyword evidence="6 8" id="KW-0694">RNA-binding</keyword>
<feature type="compositionally biased region" description="Gly residues" evidence="9">
    <location>
        <begin position="227"/>
        <end position="251"/>
    </location>
</feature>
<dbReference type="Pfam" id="PF00076">
    <property type="entry name" value="RRM_1"/>
    <property type="match status" value="2"/>
</dbReference>
<evidence type="ECO:0000256" key="6">
    <source>
        <dbReference type="ARBA" id="ARBA00022884"/>
    </source>
</evidence>
<comment type="subcellular location">
    <subcellularLocation>
        <location evidence="2">Cytoplasm</location>
    </subcellularLocation>
    <subcellularLocation>
        <location evidence="1">Nucleus</location>
    </subcellularLocation>
</comment>
<evidence type="ECO:0000256" key="1">
    <source>
        <dbReference type="ARBA" id="ARBA00004123"/>
    </source>
</evidence>
<dbReference type="InterPro" id="IPR000504">
    <property type="entry name" value="RRM_dom"/>
</dbReference>
<feature type="compositionally biased region" description="Low complexity" evidence="9">
    <location>
        <begin position="19"/>
        <end position="32"/>
    </location>
</feature>
<evidence type="ECO:0000256" key="8">
    <source>
        <dbReference type="PROSITE-ProRule" id="PRU00176"/>
    </source>
</evidence>
<comment type="caution">
    <text evidence="11">The sequence shown here is derived from an EMBL/GenBank/DDBJ whole genome shotgun (WGS) entry which is preliminary data.</text>
</comment>
<feature type="domain" description="RRM" evidence="10">
    <location>
        <begin position="60"/>
        <end position="151"/>
    </location>
</feature>
<dbReference type="AlphaFoldDB" id="A0ABD0M6V9"/>
<evidence type="ECO:0000256" key="4">
    <source>
        <dbReference type="ARBA" id="ARBA00022490"/>
    </source>
</evidence>
<proteinExistence type="predicted"/>
<keyword evidence="12" id="KW-1185">Reference proteome</keyword>
<dbReference type="EMBL" id="JACVVK020000004">
    <property type="protein sequence ID" value="KAK7507460.1"/>
    <property type="molecule type" value="Genomic_DNA"/>
</dbReference>
<keyword evidence="3" id="KW-0488">Methylation</keyword>
<reference evidence="11 12" key="1">
    <citation type="journal article" date="2023" name="Sci. Data">
        <title>Genome assembly of the Korean intertidal mud-creeper Batillaria attramentaria.</title>
        <authorList>
            <person name="Patra A.K."/>
            <person name="Ho P.T."/>
            <person name="Jun S."/>
            <person name="Lee S.J."/>
            <person name="Kim Y."/>
            <person name="Won Y.J."/>
        </authorList>
    </citation>
    <scope>NUCLEOTIDE SEQUENCE [LARGE SCALE GENOMIC DNA]</scope>
    <source>
        <strain evidence="11">Wonlab-2016</strain>
    </source>
</reference>
<dbReference type="InterPro" id="IPR012677">
    <property type="entry name" value="Nucleotide-bd_a/b_plait_sf"/>
</dbReference>
<evidence type="ECO:0000313" key="11">
    <source>
        <dbReference type="EMBL" id="KAK7507460.1"/>
    </source>
</evidence>
<keyword evidence="4" id="KW-0963">Cytoplasm</keyword>